<keyword evidence="3" id="KW-0378">Hydrolase</keyword>
<gene>
    <name evidence="14" type="ORF">SAMN05444374_102163</name>
</gene>
<reference evidence="14 15" key="1">
    <citation type="submission" date="2016-10" db="EMBL/GenBank/DDBJ databases">
        <authorList>
            <person name="de Groot N.N."/>
        </authorList>
    </citation>
    <scope>NUCLEOTIDE SEQUENCE [LARGE SCALE GENOMIC DNA]</scope>
    <source>
        <strain evidence="14 15">DSM 44908</strain>
    </source>
</reference>
<keyword evidence="4" id="KW-0133">Cell shape</keyword>
<dbReference type="Gene3D" id="3.40.710.10">
    <property type="entry name" value="DD-peptidase/beta-lactamase superfamily"/>
    <property type="match status" value="1"/>
</dbReference>
<evidence type="ECO:0000256" key="7">
    <source>
        <dbReference type="PIRSR" id="PIRSR618044-1"/>
    </source>
</evidence>
<comment type="similarity">
    <text evidence="1 9">Belongs to the peptidase S11 family.</text>
</comment>
<feature type="active site" description="Proton acceptor" evidence="7">
    <location>
        <position position="137"/>
    </location>
</feature>
<evidence type="ECO:0000256" key="10">
    <source>
        <dbReference type="SAM" id="MobiDB-lite"/>
    </source>
</evidence>
<evidence type="ECO:0000313" key="14">
    <source>
        <dbReference type="EMBL" id="SFA41973.1"/>
    </source>
</evidence>
<keyword evidence="14" id="KW-0645">Protease</keyword>
<dbReference type="GO" id="GO:0006508">
    <property type="term" value="P:proteolysis"/>
    <property type="evidence" value="ECO:0007669"/>
    <property type="project" value="InterPro"/>
</dbReference>
<evidence type="ECO:0000256" key="12">
    <source>
        <dbReference type="SAM" id="SignalP"/>
    </source>
</evidence>
<evidence type="ECO:0000256" key="4">
    <source>
        <dbReference type="ARBA" id="ARBA00022960"/>
    </source>
</evidence>
<dbReference type="GeneID" id="85484633"/>
<evidence type="ECO:0000256" key="9">
    <source>
        <dbReference type="RuleBase" id="RU004016"/>
    </source>
</evidence>
<dbReference type="PANTHER" id="PTHR21581:SF33">
    <property type="entry name" value="D-ALANYL-D-ALANINE CARBOXYPEPTIDASE DACB"/>
    <property type="match status" value="1"/>
</dbReference>
<dbReference type="GO" id="GO:0008360">
    <property type="term" value="P:regulation of cell shape"/>
    <property type="evidence" value="ECO:0007669"/>
    <property type="project" value="UniProtKB-KW"/>
</dbReference>
<keyword evidence="5" id="KW-0573">Peptidoglycan synthesis</keyword>
<accession>A0A1I0SRC2</accession>
<dbReference type="InterPro" id="IPR018044">
    <property type="entry name" value="Peptidase_S11"/>
</dbReference>
<dbReference type="RefSeq" id="WP_068363737.1">
    <property type="nucleotide sequence ID" value="NZ_FOJN01000002.1"/>
</dbReference>
<evidence type="ECO:0000256" key="1">
    <source>
        <dbReference type="ARBA" id="ARBA00007164"/>
    </source>
</evidence>
<feature type="region of interest" description="Disordered" evidence="10">
    <location>
        <begin position="381"/>
        <end position="412"/>
    </location>
</feature>
<keyword evidence="11" id="KW-1133">Transmembrane helix</keyword>
<sequence>MTTYRRLTAALAVGALLALGTPAAAQPAAAQPVAPPTTTLFATPSTDSCPHRETPPPAIDASEVPVAGSTAPVPVPVPDAPVGGDELGACGVIVADGAPPVPADISATAWTVSDLDTGAVIAAKDPHGRYRPASTIKVLLALVALDSLDLDTRVTATAEDAATEGSAVGLGMGGVYTVRQLLQGLVMASGNDAAHAIAGQLGGTERAVEAMNARARELGALDTRTATPSGLDGPGMASSAYDLAVIFRAAMEDPRFAELAAAEEVPFPGYPKDPSKPDNPSRPDQPGVPVNPVLPLNEDRPGFTLASDNALLFRYPGTLGGKNGYTDDARQTFVGAAERDGRRLVVSLMAADVLPIRPWEQAARLLDFGFAQPDATIGTLDGATGVTRNETDEPSFTRMAEPDSADVGNADSALAAPSGGAYPGVDDSADGAVRIGVGVVGGIVVLGLILLARRLSRR</sequence>
<keyword evidence="11" id="KW-0472">Membrane</keyword>
<feature type="transmembrane region" description="Helical" evidence="11">
    <location>
        <begin position="432"/>
        <end position="452"/>
    </location>
</feature>
<dbReference type="PANTHER" id="PTHR21581">
    <property type="entry name" value="D-ALANYL-D-ALANINE CARBOXYPEPTIDASE"/>
    <property type="match status" value="1"/>
</dbReference>
<dbReference type="SUPFAM" id="SSF56601">
    <property type="entry name" value="beta-lactamase/transpeptidase-like"/>
    <property type="match status" value="1"/>
</dbReference>
<evidence type="ECO:0000256" key="5">
    <source>
        <dbReference type="ARBA" id="ARBA00022984"/>
    </source>
</evidence>
<evidence type="ECO:0000256" key="6">
    <source>
        <dbReference type="ARBA" id="ARBA00023316"/>
    </source>
</evidence>
<dbReference type="InterPro" id="IPR012338">
    <property type="entry name" value="Beta-lactam/transpept-like"/>
</dbReference>
<evidence type="ECO:0000256" key="8">
    <source>
        <dbReference type="PIRSR" id="PIRSR618044-2"/>
    </source>
</evidence>
<keyword evidence="6" id="KW-0961">Cell wall biogenesis/degradation</keyword>
<keyword evidence="2 12" id="KW-0732">Signal</keyword>
<feature type="binding site" evidence="8">
    <location>
        <position position="322"/>
    </location>
    <ligand>
        <name>substrate</name>
    </ligand>
</feature>
<dbReference type="PRINTS" id="PR00725">
    <property type="entry name" value="DADACBPTASE1"/>
</dbReference>
<evidence type="ECO:0000256" key="3">
    <source>
        <dbReference type="ARBA" id="ARBA00022801"/>
    </source>
</evidence>
<proteinExistence type="inferred from homology"/>
<feature type="domain" description="Peptidase S11 D-alanyl-D-alanine carboxypeptidase A N-terminal" evidence="13">
    <location>
        <begin position="102"/>
        <end position="263"/>
    </location>
</feature>
<feature type="active site" description="Acyl-ester intermediate" evidence="7">
    <location>
        <position position="134"/>
    </location>
</feature>
<dbReference type="InterPro" id="IPR001967">
    <property type="entry name" value="Peptidase_S11_N"/>
</dbReference>
<feature type="signal peptide" evidence="12">
    <location>
        <begin position="1"/>
        <end position="25"/>
    </location>
</feature>
<dbReference type="Proteomes" id="UP000182054">
    <property type="component" value="Unassembled WGS sequence"/>
</dbReference>
<dbReference type="OrthoDB" id="3663940at2"/>
<evidence type="ECO:0000256" key="11">
    <source>
        <dbReference type="SAM" id="Phobius"/>
    </source>
</evidence>
<evidence type="ECO:0000259" key="13">
    <source>
        <dbReference type="Pfam" id="PF00768"/>
    </source>
</evidence>
<dbReference type="AlphaFoldDB" id="A0A1I0SRC2"/>
<evidence type="ECO:0000313" key="15">
    <source>
        <dbReference type="Proteomes" id="UP000182054"/>
    </source>
</evidence>
<dbReference type="GO" id="GO:0009252">
    <property type="term" value="P:peptidoglycan biosynthetic process"/>
    <property type="evidence" value="ECO:0007669"/>
    <property type="project" value="UniProtKB-KW"/>
</dbReference>
<dbReference type="GO" id="GO:0071555">
    <property type="term" value="P:cell wall organization"/>
    <property type="evidence" value="ECO:0007669"/>
    <property type="project" value="UniProtKB-KW"/>
</dbReference>
<protein>
    <submittedName>
        <fullName evidence="14">D-alanyl-D-alanine carboxypeptidase (Penicillin-binding protein 5/6)</fullName>
    </submittedName>
</protein>
<feature type="active site" evidence="7">
    <location>
        <position position="189"/>
    </location>
</feature>
<feature type="chain" id="PRO_5039354401" evidence="12">
    <location>
        <begin position="26"/>
        <end position="458"/>
    </location>
</feature>
<dbReference type="Pfam" id="PF00768">
    <property type="entry name" value="Peptidase_S11"/>
    <property type="match status" value="1"/>
</dbReference>
<organism evidence="14 15">
    <name type="scientific">Rhodococcoides kroppenstedtii</name>
    <dbReference type="NCBI Taxonomy" id="293050"/>
    <lineage>
        <taxon>Bacteria</taxon>
        <taxon>Bacillati</taxon>
        <taxon>Actinomycetota</taxon>
        <taxon>Actinomycetes</taxon>
        <taxon>Mycobacteriales</taxon>
        <taxon>Nocardiaceae</taxon>
        <taxon>Rhodococcoides</taxon>
    </lineage>
</organism>
<dbReference type="EMBL" id="FOJN01000002">
    <property type="protein sequence ID" value="SFA41973.1"/>
    <property type="molecule type" value="Genomic_DNA"/>
</dbReference>
<evidence type="ECO:0000256" key="2">
    <source>
        <dbReference type="ARBA" id="ARBA00022729"/>
    </source>
</evidence>
<keyword evidence="14" id="KW-0121">Carboxypeptidase</keyword>
<feature type="region of interest" description="Disordered" evidence="10">
    <location>
        <begin position="266"/>
        <end position="296"/>
    </location>
</feature>
<dbReference type="GO" id="GO:0009002">
    <property type="term" value="F:serine-type D-Ala-D-Ala carboxypeptidase activity"/>
    <property type="evidence" value="ECO:0007669"/>
    <property type="project" value="InterPro"/>
</dbReference>
<feature type="region of interest" description="Disordered" evidence="10">
    <location>
        <begin position="35"/>
        <end position="61"/>
    </location>
</feature>
<name>A0A1I0SRC2_9NOCA</name>
<keyword evidence="11" id="KW-0812">Transmembrane</keyword>